<keyword evidence="1" id="KW-0472">Membrane</keyword>
<comment type="caution">
    <text evidence="2">The sequence shown here is derived from an EMBL/GenBank/DDBJ whole genome shotgun (WGS) entry which is preliminary data.</text>
</comment>
<protein>
    <submittedName>
        <fullName evidence="2">Uncharacterized protein</fullName>
    </submittedName>
</protein>
<name>A0A839UA38_9HYPH</name>
<accession>A0A839UA38</accession>
<sequence>MEGANSIATLSSNIDSLGTNFTAATYGIFAYYLTPVMAALFTLWGSGSGKDRAAASSAWCSSSSA</sequence>
<organism evidence="2 3">
    <name type="scientific">Phyllobacterium trifolii</name>
    <dbReference type="NCBI Taxonomy" id="300193"/>
    <lineage>
        <taxon>Bacteria</taxon>
        <taxon>Pseudomonadati</taxon>
        <taxon>Pseudomonadota</taxon>
        <taxon>Alphaproteobacteria</taxon>
        <taxon>Hyphomicrobiales</taxon>
        <taxon>Phyllobacteriaceae</taxon>
        <taxon>Phyllobacterium</taxon>
    </lineage>
</organism>
<proteinExistence type="predicted"/>
<keyword evidence="1" id="KW-0812">Transmembrane</keyword>
<evidence type="ECO:0000256" key="1">
    <source>
        <dbReference type="SAM" id="Phobius"/>
    </source>
</evidence>
<keyword evidence="1" id="KW-1133">Transmembrane helix</keyword>
<dbReference type="AlphaFoldDB" id="A0A839UA38"/>
<evidence type="ECO:0000313" key="3">
    <source>
        <dbReference type="Proteomes" id="UP000554520"/>
    </source>
</evidence>
<feature type="transmembrane region" description="Helical" evidence="1">
    <location>
        <begin position="23"/>
        <end position="44"/>
    </location>
</feature>
<dbReference type="RefSeq" id="WP_158482171.1">
    <property type="nucleotide sequence ID" value="NZ_JACHXN010000006.1"/>
</dbReference>
<dbReference type="EMBL" id="JACHXN010000006">
    <property type="protein sequence ID" value="MBB3145792.1"/>
    <property type="molecule type" value="Genomic_DNA"/>
</dbReference>
<reference evidence="2 3" key="1">
    <citation type="submission" date="2020-08" db="EMBL/GenBank/DDBJ databases">
        <title>Genomic Encyclopedia of Type Strains, Phase III (KMG-III): the genomes of soil and plant-associated and newly described type strains.</title>
        <authorList>
            <person name="Whitman W."/>
        </authorList>
    </citation>
    <scope>NUCLEOTIDE SEQUENCE [LARGE SCALE GENOMIC DNA]</scope>
    <source>
        <strain evidence="2 3">CECT 7015</strain>
    </source>
</reference>
<dbReference type="Proteomes" id="UP000554520">
    <property type="component" value="Unassembled WGS sequence"/>
</dbReference>
<gene>
    <name evidence="2" type="ORF">FHS21_002206</name>
</gene>
<keyword evidence="3" id="KW-1185">Reference proteome</keyword>
<evidence type="ECO:0000313" key="2">
    <source>
        <dbReference type="EMBL" id="MBB3145792.1"/>
    </source>
</evidence>